<dbReference type="PROSITE" id="PS51820">
    <property type="entry name" value="PA14"/>
    <property type="match status" value="1"/>
</dbReference>
<dbReference type="AlphaFoldDB" id="A0A916W5P6"/>
<evidence type="ECO:0000256" key="1">
    <source>
        <dbReference type="ARBA" id="ARBA00005336"/>
    </source>
</evidence>
<dbReference type="EMBL" id="BMJB01000001">
    <property type="protein sequence ID" value="GGA68615.1"/>
    <property type="molecule type" value="Genomic_DNA"/>
</dbReference>
<dbReference type="InterPro" id="IPR011658">
    <property type="entry name" value="PA14_dom"/>
</dbReference>
<evidence type="ECO:0000256" key="2">
    <source>
        <dbReference type="ARBA" id="ARBA00022729"/>
    </source>
</evidence>
<dbReference type="PANTHER" id="PTHR42721">
    <property type="entry name" value="SUGAR HYDROLASE-RELATED"/>
    <property type="match status" value="1"/>
</dbReference>
<reference evidence="7" key="2">
    <citation type="submission" date="2020-09" db="EMBL/GenBank/DDBJ databases">
        <authorList>
            <person name="Sun Q."/>
            <person name="Zhou Y."/>
        </authorList>
    </citation>
    <scope>NUCLEOTIDE SEQUENCE</scope>
    <source>
        <strain evidence="7">CGMCC 1.15447</strain>
    </source>
</reference>
<feature type="domain" description="PA14" evidence="6">
    <location>
        <begin position="469"/>
        <end position="622"/>
    </location>
</feature>
<keyword evidence="3 7" id="KW-0378">Hydrolase</keyword>
<dbReference type="InterPro" id="IPR002772">
    <property type="entry name" value="Glyco_hydro_3_C"/>
</dbReference>
<dbReference type="SMART" id="SM01217">
    <property type="entry name" value="Fn3_like"/>
    <property type="match status" value="1"/>
</dbReference>
<evidence type="ECO:0000256" key="5">
    <source>
        <dbReference type="SAM" id="SignalP"/>
    </source>
</evidence>
<dbReference type="InterPro" id="IPR036881">
    <property type="entry name" value="Glyco_hydro_3_C_sf"/>
</dbReference>
<dbReference type="Pfam" id="PF01915">
    <property type="entry name" value="Glyco_hydro_3_C"/>
    <property type="match status" value="1"/>
</dbReference>
<accession>A0A916W5P6</accession>
<dbReference type="InterPro" id="IPR017853">
    <property type="entry name" value="GH"/>
</dbReference>
<comment type="similarity">
    <text evidence="1">Belongs to the glycosyl hydrolase 3 family.</text>
</comment>
<dbReference type="SUPFAM" id="SSF56988">
    <property type="entry name" value="Anthrax protective antigen"/>
    <property type="match status" value="1"/>
</dbReference>
<evidence type="ECO:0000259" key="6">
    <source>
        <dbReference type="PROSITE" id="PS51820"/>
    </source>
</evidence>
<dbReference type="InterPro" id="IPR044993">
    <property type="entry name" value="BXL"/>
</dbReference>
<reference evidence="7" key="1">
    <citation type="journal article" date="2014" name="Int. J. Syst. Evol. Microbiol.">
        <title>Complete genome sequence of Corynebacterium casei LMG S-19264T (=DSM 44701T), isolated from a smear-ripened cheese.</title>
        <authorList>
            <consortium name="US DOE Joint Genome Institute (JGI-PGF)"/>
            <person name="Walter F."/>
            <person name="Albersmeier A."/>
            <person name="Kalinowski J."/>
            <person name="Ruckert C."/>
        </authorList>
    </citation>
    <scope>NUCLEOTIDE SEQUENCE</scope>
    <source>
        <strain evidence="7">CGMCC 1.15447</strain>
    </source>
</reference>
<dbReference type="SUPFAM" id="SSF51445">
    <property type="entry name" value="(Trans)glycosidases"/>
    <property type="match status" value="1"/>
</dbReference>
<dbReference type="RefSeq" id="WP_188759170.1">
    <property type="nucleotide sequence ID" value="NZ_BMJB01000001.1"/>
</dbReference>
<feature type="region of interest" description="Disordered" evidence="4">
    <location>
        <begin position="872"/>
        <end position="896"/>
    </location>
</feature>
<dbReference type="GO" id="GO:0031222">
    <property type="term" value="P:arabinan catabolic process"/>
    <property type="evidence" value="ECO:0007669"/>
    <property type="project" value="TreeGrafter"/>
</dbReference>
<dbReference type="Pfam" id="PF14310">
    <property type="entry name" value="Fn3-like"/>
    <property type="match status" value="1"/>
</dbReference>
<sequence length="896" mass="97632">MPRKTRTVPSLYLRYARLAALASVTLSSAAAMAQKAPLYLDPSQPVQARVDDLVGRMTLEEKVSQMQNHAAAIPRLDVPEYDWWSEGLHGIARSGYATVFPQAIGLAATWDVPLMHEVATTISTEARAKHSEAVRHNIHSIFYGLDIWSPNINIFRDPRWGRGQETYGEDPFLTSRMGVTFVEGLQGDNPKYYKTIATPKHYVVHSGPESTRHVANVDVSPHDLEDTYLPAFRATITEAKADSIMCAYNAIDGEPACANTFLLKDVLRKDWGFKGYVTSDCAAITDVAEGHKFAPDLEHASVVSVRAGTDTSCGKEYSTLVKAVHDGLISESEIDISVKRLFTARFELGMFDPPADVAYARIPFSEVDSPAHRELALKVSEKSMVLLKNDGILPLKKSVKTIAVIGPNAASLAAIEGNYNAIPSHPVLPLGGMGAKFGATNILYAQGSPYVSELPVVVPRALLHPAKGDKRFGLKGEYFNNIDFTGSPVFTRVDQFIDFDWDAASPGPGTDMSAFGVRWTGTITAPKPGSYPFMFKLAHCYPCGDAENVRVFVDGKQVSYTQTPAKEFRSNGLEPFTLNLTDTKPHELRIEYSHHARLFGAGLTFEWMPPIDTERENAVEAAKKADVAVVFVGLSPNLEGEEMNIHVEGFNGGDRTEIELPDAQKHLLEAVAATGKPVIVVMLNGSALAMQWAKEHAAAVLEAWYPGEEGGTAIAETLAGDTDPAGRLPVTFYEGTKQLPAFDDYSMADRTYRYFKGTPLWGFGYGLSYTSFKWSNVKLSTNKLTAGEPLTVDADVKNIGKRKGDAVSEIYLKAPASPTTPIHALVGFARTPLEAGQMQHIHIVIRPRSLSTVAADGKRSIQAGEYSIFVGGAQPGETNEGETKSFSIVGDKDLPR</sequence>
<dbReference type="SUPFAM" id="SSF52279">
    <property type="entry name" value="Beta-D-glucan exohydrolase, C-terminal domain"/>
    <property type="match status" value="1"/>
</dbReference>
<proteinExistence type="inferred from homology"/>
<keyword evidence="2 5" id="KW-0732">Signal</keyword>
<comment type="caution">
    <text evidence="7">The sequence shown here is derived from an EMBL/GenBank/DDBJ whole genome shotgun (WGS) entry which is preliminary data.</text>
</comment>
<keyword evidence="8" id="KW-1185">Reference proteome</keyword>
<evidence type="ECO:0000313" key="8">
    <source>
        <dbReference type="Proteomes" id="UP000648801"/>
    </source>
</evidence>
<dbReference type="Gene3D" id="3.20.20.300">
    <property type="entry name" value="Glycoside hydrolase, family 3, N-terminal domain"/>
    <property type="match status" value="1"/>
</dbReference>
<dbReference type="GO" id="GO:0009044">
    <property type="term" value="F:xylan 1,4-beta-xylosidase activity"/>
    <property type="evidence" value="ECO:0007669"/>
    <property type="project" value="InterPro"/>
</dbReference>
<dbReference type="InterPro" id="IPR013783">
    <property type="entry name" value="Ig-like_fold"/>
</dbReference>
<dbReference type="InterPro" id="IPR036962">
    <property type="entry name" value="Glyco_hydro_3_N_sf"/>
</dbReference>
<dbReference type="GO" id="GO:0045493">
    <property type="term" value="P:xylan catabolic process"/>
    <property type="evidence" value="ECO:0007669"/>
    <property type="project" value="InterPro"/>
</dbReference>
<dbReference type="PRINTS" id="PR00133">
    <property type="entry name" value="GLHYDRLASE3"/>
</dbReference>
<name>A0A916W5P6_9BACT</name>
<dbReference type="GO" id="GO:0046556">
    <property type="term" value="F:alpha-L-arabinofuranosidase activity"/>
    <property type="evidence" value="ECO:0007669"/>
    <property type="project" value="TreeGrafter"/>
</dbReference>
<dbReference type="InterPro" id="IPR026891">
    <property type="entry name" value="Fn3-like"/>
</dbReference>
<dbReference type="Pfam" id="PF00933">
    <property type="entry name" value="Glyco_hydro_3"/>
    <property type="match status" value="1"/>
</dbReference>
<dbReference type="InterPro" id="IPR037524">
    <property type="entry name" value="PA14/GLEYA"/>
</dbReference>
<feature type="chain" id="PRO_5036950046" evidence="5">
    <location>
        <begin position="34"/>
        <end position="896"/>
    </location>
</feature>
<dbReference type="Proteomes" id="UP000648801">
    <property type="component" value="Unassembled WGS sequence"/>
</dbReference>
<evidence type="ECO:0000256" key="4">
    <source>
        <dbReference type="SAM" id="MobiDB-lite"/>
    </source>
</evidence>
<dbReference type="PANTHER" id="PTHR42721:SF3">
    <property type="entry name" value="BETA-D-XYLOSIDASE 5-RELATED"/>
    <property type="match status" value="1"/>
</dbReference>
<dbReference type="Gene3D" id="2.60.40.10">
    <property type="entry name" value="Immunoglobulins"/>
    <property type="match status" value="1"/>
</dbReference>
<organism evidence="7 8">
    <name type="scientific">Edaphobacter acidisoli</name>
    <dbReference type="NCBI Taxonomy" id="2040573"/>
    <lineage>
        <taxon>Bacteria</taxon>
        <taxon>Pseudomonadati</taxon>
        <taxon>Acidobacteriota</taxon>
        <taxon>Terriglobia</taxon>
        <taxon>Terriglobales</taxon>
        <taxon>Acidobacteriaceae</taxon>
        <taxon>Edaphobacter</taxon>
    </lineage>
</organism>
<dbReference type="Gene3D" id="3.40.50.1700">
    <property type="entry name" value="Glycoside hydrolase family 3 C-terminal domain"/>
    <property type="match status" value="2"/>
</dbReference>
<gene>
    <name evidence="7" type="ORF">GCM10011507_20160</name>
</gene>
<feature type="signal peptide" evidence="5">
    <location>
        <begin position="1"/>
        <end position="33"/>
    </location>
</feature>
<dbReference type="SMART" id="SM00758">
    <property type="entry name" value="PA14"/>
    <property type="match status" value="1"/>
</dbReference>
<evidence type="ECO:0000256" key="3">
    <source>
        <dbReference type="ARBA" id="ARBA00022801"/>
    </source>
</evidence>
<dbReference type="Pfam" id="PF07691">
    <property type="entry name" value="PA14"/>
    <property type="match status" value="1"/>
</dbReference>
<protein>
    <submittedName>
        <fullName evidence="7">Glycoside hydrolase family 3</fullName>
    </submittedName>
</protein>
<evidence type="ECO:0000313" key="7">
    <source>
        <dbReference type="EMBL" id="GGA68615.1"/>
    </source>
</evidence>
<dbReference type="InterPro" id="IPR001764">
    <property type="entry name" value="Glyco_hydro_3_N"/>
</dbReference>